<dbReference type="Gene3D" id="3.40.50.720">
    <property type="entry name" value="NAD(P)-binding Rossmann-like Domain"/>
    <property type="match status" value="1"/>
</dbReference>
<dbReference type="AlphaFoldDB" id="A0AAE3XRP3"/>
<dbReference type="Proteomes" id="UP001185092">
    <property type="component" value="Unassembled WGS sequence"/>
</dbReference>
<dbReference type="Pfam" id="PF03721">
    <property type="entry name" value="UDPG_MGDP_dh_N"/>
    <property type="match status" value="1"/>
</dbReference>
<dbReference type="GO" id="GO:0016616">
    <property type="term" value="F:oxidoreductase activity, acting on the CH-OH group of donors, NAD or NADP as acceptor"/>
    <property type="evidence" value="ECO:0007669"/>
    <property type="project" value="InterPro"/>
</dbReference>
<accession>A0AAE3XRP3</accession>
<keyword evidence="3" id="KW-1185">Reference proteome</keyword>
<proteinExistence type="predicted"/>
<name>A0AAE3XRP3_9BACT</name>
<evidence type="ECO:0000313" key="2">
    <source>
        <dbReference type="EMBL" id="MDR6240705.1"/>
    </source>
</evidence>
<evidence type="ECO:0000313" key="3">
    <source>
        <dbReference type="Proteomes" id="UP001185092"/>
    </source>
</evidence>
<evidence type="ECO:0000259" key="1">
    <source>
        <dbReference type="Pfam" id="PF03721"/>
    </source>
</evidence>
<dbReference type="GO" id="GO:0051287">
    <property type="term" value="F:NAD binding"/>
    <property type="evidence" value="ECO:0007669"/>
    <property type="project" value="InterPro"/>
</dbReference>
<gene>
    <name evidence="2" type="ORF">HNQ88_003781</name>
</gene>
<dbReference type="InterPro" id="IPR001732">
    <property type="entry name" value="UDP-Glc/GDP-Man_DH_N"/>
</dbReference>
<dbReference type="EMBL" id="JAVDQD010000005">
    <property type="protein sequence ID" value="MDR6240705.1"/>
    <property type="molecule type" value="Genomic_DNA"/>
</dbReference>
<organism evidence="2 3">
    <name type="scientific">Aureibacter tunicatorum</name>
    <dbReference type="NCBI Taxonomy" id="866807"/>
    <lineage>
        <taxon>Bacteria</taxon>
        <taxon>Pseudomonadati</taxon>
        <taxon>Bacteroidota</taxon>
        <taxon>Cytophagia</taxon>
        <taxon>Cytophagales</taxon>
        <taxon>Persicobacteraceae</taxon>
        <taxon>Aureibacter</taxon>
    </lineage>
</organism>
<comment type="caution">
    <text evidence="2">The sequence shown here is derived from an EMBL/GenBank/DDBJ whole genome shotgun (WGS) entry which is preliminary data.</text>
</comment>
<dbReference type="RefSeq" id="WP_309940851.1">
    <property type="nucleotide sequence ID" value="NZ_JAVDQD010000005.1"/>
</dbReference>
<reference evidence="2" key="1">
    <citation type="submission" date="2023-07" db="EMBL/GenBank/DDBJ databases">
        <title>Genomic Encyclopedia of Type Strains, Phase IV (KMG-IV): sequencing the most valuable type-strain genomes for metagenomic binning, comparative biology and taxonomic classification.</title>
        <authorList>
            <person name="Goeker M."/>
        </authorList>
    </citation>
    <scope>NUCLEOTIDE SEQUENCE</scope>
    <source>
        <strain evidence="2">DSM 26174</strain>
    </source>
</reference>
<sequence>MIPDKVTSICCIGTGYLGGPTMSVIVQKYSYLKVTVVDINADPSIDILEKNKPVGCGKIYSIESM</sequence>
<protein>
    <submittedName>
        <fullName evidence="2">UDP-N-acetyl-D-mannosaminuronate dehydrogenase</fullName>
    </submittedName>
</protein>
<feature type="domain" description="UDP-glucose/GDP-mannose dehydrogenase N-terminal" evidence="1">
    <location>
        <begin position="8"/>
        <end position="50"/>
    </location>
</feature>